<dbReference type="EMBL" id="VJMJ01000079">
    <property type="protein sequence ID" value="KAF0738201.1"/>
    <property type="molecule type" value="Genomic_DNA"/>
</dbReference>
<name>A0A6G0XDE4_9STRA</name>
<dbReference type="Proteomes" id="UP000481153">
    <property type="component" value="Unassembled WGS sequence"/>
</dbReference>
<protein>
    <submittedName>
        <fullName evidence="2">Uncharacterized protein</fullName>
    </submittedName>
</protein>
<accession>A0A6G0XDE4</accession>
<proteinExistence type="predicted"/>
<evidence type="ECO:0000313" key="2">
    <source>
        <dbReference type="EMBL" id="KAF0738201.1"/>
    </source>
</evidence>
<organism evidence="2 3">
    <name type="scientific">Aphanomyces euteiches</name>
    <dbReference type="NCBI Taxonomy" id="100861"/>
    <lineage>
        <taxon>Eukaryota</taxon>
        <taxon>Sar</taxon>
        <taxon>Stramenopiles</taxon>
        <taxon>Oomycota</taxon>
        <taxon>Saprolegniomycetes</taxon>
        <taxon>Saprolegniales</taxon>
        <taxon>Verrucalvaceae</taxon>
        <taxon>Aphanomyces</taxon>
    </lineage>
</organism>
<feature type="region of interest" description="Disordered" evidence="1">
    <location>
        <begin position="1"/>
        <end position="49"/>
    </location>
</feature>
<dbReference type="VEuPathDB" id="FungiDB:AeMF1_017062"/>
<comment type="caution">
    <text evidence="2">The sequence shown here is derived from an EMBL/GenBank/DDBJ whole genome shotgun (WGS) entry which is preliminary data.</text>
</comment>
<evidence type="ECO:0000313" key="3">
    <source>
        <dbReference type="Proteomes" id="UP000481153"/>
    </source>
</evidence>
<feature type="compositionally biased region" description="Basic and acidic residues" evidence="1">
    <location>
        <begin position="9"/>
        <end position="41"/>
    </location>
</feature>
<keyword evidence="3" id="KW-1185">Reference proteome</keyword>
<reference evidence="2 3" key="1">
    <citation type="submission" date="2019-07" db="EMBL/GenBank/DDBJ databases">
        <title>Genomics analysis of Aphanomyces spp. identifies a new class of oomycete effector associated with host adaptation.</title>
        <authorList>
            <person name="Gaulin E."/>
        </authorList>
    </citation>
    <scope>NUCLEOTIDE SEQUENCE [LARGE SCALE GENOMIC DNA]</scope>
    <source>
        <strain evidence="2 3">ATCC 201684</strain>
    </source>
</reference>
<dbReference type="AlphaFoldDB" id="A0A6G0XDE4"/>
<sequence>MIDWGNTDTVRDRRKREQAYQERHAQEKRLRGSANEEKTSDEGSGTSADVEMAITASSGTTGGNRQDGSETAVDPFYAPRLRPFNDTQNTILPFYKTGTINLGTSDGAIAVGNFAIRLNSIWDCITVPTYTEDPNPATDTAGAIGQIETPILAEYLSLLDRRWFSLQGPLLVQ</sequence>
<gene>
    <name evidence="2" type="ORF">Ae201684_006177</name>
</gene>
<evidence type="ECO:0000256" key="1">
    <source>
        <dbReference type="SAM" id="MobiDB-lite"/>
    </source>
</evidence>